<protein>
    <submittedName>
        <fullName evidence="1">Uncharacterized protein</fullName>
    </submittedName>
</protein>
<reference evidence="1" key="1">
    <citation type="submission" date="2019-08" db="EMBL/GenBank/DDBJ databases">
        <authorList>
            <person name="Kucharzyk K."/>
            <person name="Murdoch R.W."/>
            <person name="Higgins S."/>
            <person name="Loffler F."/>
        </authorList>
    </citation>
    <scope>NUCLEOTIDE SEQUENCE</scope>
</reference>
<dbReference type="AlphaFoldDB" id="A0A644XX24"/>
<accession>A0A644XX24</accession>
<evidence type="ECO:0000313" key="1">
    <source>
        <dbReference type="EMBL" id="MPM20221.1"/>
    </source>
</evidence>
<proteinExistence type="predicted"/>
<gene>
    <name evidence="1" type="ORF">SDC9_66650</name>
</gene>
<dbReference type="EMBL" id="VSSQ01003336">
    <property type="protein sequence ID" value="MPM20221.1"/>
    <property type="molecule type" value="Genomic_DNA"/>
</dbReference>
<comment type="caution">
    <text evidence="1">The sequence shown here is derived from an EMBL/GenBank/DDBJ whole genome shotgun (WGS) entry which is preliminary data.</text>
</comment>
<organism evidence="1">
    <name type="scientific">bioreactor metagenome</name>
    <dbReference type="NCBI Taxonomy" id="1076179"/>
    <lineage>
        <taxon>unclassified sequences</taxon>
        <taxon>metagenomes</taxon>
        <taxon>ecological metagenomes</taxon>
    </lineage>
</organism>
<sequence>MNKITRKQKMEKEKEINYFGEFTKIKKHFFKDLNKKLSIVKDKRNQSYVTYAPEIILFTVIMKNVSGIVSMNKMTKDFNNNAVIENIASSLGYDSLEEIPHYDKINNFLKSLEISELQKIRDYMIRELLKKDA</sequence>
<name>A0A644XX24_9ZZZZ</name>